<evidence type="ECO:0000313" key="2">
    <source>
        <dbReference type="Proteomes" id="UP000681340"/>
    </source>
</evidence>
<gene>
    <name evidence="1" type="ORF">Aau02nite_64270</name>
</gene>
<sequence>MVAALRRGISLREMHRQFPFMRVDPVAMAREEGDRPGLWDIYLNDPYLVTLRPLLRAAHADQRLRRFYPSVDHGTVFRLVADLHDRAAGKVAVVKRMNEDLRRGWTQ</sequence>
<dbReference type="Proteomes" id="UP000681340">
    <property type="component" value="Unassembled WGS sequence"/>
</dbReference>
<dbReference type="AlphaFoldDB" id="A0A919VTT3"/>
<name>A0A919VTT3_9ACTN</name>
<proteinExistence type="predicted"/>
<dbReference type="EMBL" id="BOQL01000054">
    <property type="protein sequence ID" value="GIM75100.1"/>
    <property type="molecule type" value="Genomic_DNA"/>
</dbReference>
<evidence type="ECO:0000313" key="1">
    <source>
        <dbReference type="EMBL" id="GIM75100.1"/>
    </source>
</evidence>
<comment type="caution">
    <text evidence="1">The sequence shown here is derived from an EMBL/GenBank/DDBJ whole genome shotgun (WGS) entry which is preliminary data.</text>
</comment>
<keyword evidence="2" id="KW-1185">Reference proteome</keyword>
<reference evidence="1" key="1">
    <citation type="submission" date="2021-03" db="EMBL/GenBank/DDBJ databases">
        <title>Whole genome shotgun sequence of Actinoplanes auranticolor NBRC 12245.</title>
        <authorList>
            <person name="Komaki H."/>
            <person name="Tamura T."/>
        </authorList>
    </citation>
    <scope>NUCLEOTIDE SEQUENCE</scope>
    <source>
        <strain evidence="1">NBRC 12245</strain>
    </source>
</reference>
<protein>
    <submittedName>
        <fullName evidence="1">Uncharacterized protein</fullName>
    </submittedName>
</protein>
<dbReference type="RefSeq" id="WP_212992309.1">
    <property type="nucleotide sequence ID" value="NZ_BAABEA010000020.1"/>
</dbReference>
<accession>A0A919VTT3</accession>
<organism evidence="1 2">
    <name type="scientific">Actinoplanes auranticolor</name>
    <dbReference type="NCBI Taxonomy" id="47988"/>
    <lineage>
        <taxon>Bacteria</taxon>
        <taxon>Bacillati</taxon>
        <taxon>Actinomycetota</taxon>
        <taxon>Actinomycetes</taxon>
        <taxon>Micromonosporales</taxon>
        <taxon>Micromonosporaceae</taxon>
        <taxon>Actinoplanes</taxon>
    </lineage>
</organism>